<dbReference type="PRINTS" id="PR01988">
    <property type="entry name" value="EXPORTERBACE"/>
</dbReference>
<organism evidence="9 10">
    <name type="scientific">Caldibacillus thermoamylovorans</name>
    <dbReference type="NCBI Taxonomy" id="35841"/>
    <lineage>
        <taxon>Bacteria</taxon>
        <taxon>Bacillati</taxon>
        <taxon>Bacillota</taxon>
        <taxon>Bacilli</taxon>
        <taxon>Bacillales</taxon>
        <taxon>Bacillaceae</taxon>
        <taxon>Caldibacillus</taxon>
    </lineage>
</organism>
<dbReference type="RefSeq" id="WP_034767435.1">
    <property type="nucleotide sequence ID" value="NZ_CCRF01000010.1"/>
</dbReference>
<feature type="transmembrane region" description="Helical" evidence="7">
    <location>
        <begin position="164"/>
        <end position="185"/>
    </location>
</feature>
<evidence type="ECO:0000256" key="3">
    <source>
        <dbReference type="ARBA" id="ARBA00022475"/>
    </source>
</evidence>
<feature type="domain" description="Major facilitator superfamily (MFS) profile" evidence="8">
    <location>
        <begin position="1"/>
        <end position="409"/>
    </location>
</feature>
<evidence type="ECO:0000256" key="1">
    <source>
        <dbReference type="ARBA" id="ARBA00004651"/>
    </source>
</evidence>
<feature type="transmembrane region" description="Helical" evidence="7">
    <location>
        <begin position="99"/>
        <end position="117"/>
    </location>
</feature>
<feature type="transmembrane region" description="Helical" evidence="7">
    <location>
        <begin position="273"/>
        <end position="293"/>
    </location>
</feature>
<dbReference type="AlphaFoldDB" id="A0A090IUT9"/>
<keyword evidence="4 7" id="KW-0812">Transmembrane</keyword>
<feature type="transmembrane region" description="Helical" evidence="7">
    <location>
        <begin position="46"/>
        <end position="66"/>
    </location>
</feature>
<comment type="subcellular location">
    <subcellularLocation>
        <location evidence="1">Cell membrane</location>
        <topology evidence="1">Multi-pass membrane protein</topology>
    </subcellularLocation>
</comment>
<dbReference type="SUPFAM" id="SSF103473">
    <property type="entry name" value="MFS general substrate transporter"/>
    <property type="match status" value="1"/>
</dbReference>
<keyword evidence="5 7" id="KW-1133">Transmembrane helix</keyword>
<dbReference type="InterPro" id="IPR020846">
    <property type="entry name" value="MFS_dom"/>
</dbReference>
<feature type="transmembrane region" description="Helical" evidence="7">
    <location>
        <begin position="387"/>
        <end position="408"/>
    </location>
</feature>
<dbReference type="Proteomes" id="UP000040576">
    <property type="component" value="Unassembled WGS sequence"/>
</dbReference>
<dbReference type="EMBL" id="CCRF01000010">
    <property type="protein sequence ID" value="CEE00213.1"/>
    <property type="molecule type" value="Genomic_DNA"/>
</dbReference>
<dbReference type="Gene3D" id="1.20.1250.20">
    <property type="entry name" value="MFS general substrate transporter like domains"/>
    <property type="match status" value="1"/>
</dbReference>
<dbReference type="InterPro" id="IPR011701">
    <property type="entry name" value="MFS"/>
</dbReference>
<name>A0A090IUT9_9BACI</name>
<dbReference type="PANTHER" id="PTHR23513">
    <property type="entry name" value="INTEGRAL MEMBRANE EFFLUX PROTEIN-RELATED"/>
    <property type="match status" value="1"/>
</dbReference>
<dbReference type="InterPro" id="IPR022324">
    <property type="entry name" value="Bacilysin_exporter_BacE_put"/>
</dbReference>
<evidence type="ECO:0000256" key="4">
    <source>
        <dbReference type="ARBA" id="ARBA00022692"/>
    </source>
</evidence>
<feature type="transmembrane region" description="Helical" evidence="7">
    <location>
        <begin position="12"/>
        <end position="34"/>
    </location>
</feature>
<reference evidence="9 10" key="1">
    <citation type="submission" date="2014-07" db="EMBL/GenBank/DDBJ databases">
        <authorList>
            <person name="Wibberg Daniel"/>
        </authorList>
    </citation>
    <scope>NUCLEOTIDE SEQUENCE [LARGE SCALE GENOMIC DNA]</scope>
</reference>
<accession>A0A090IUT9</accession>
<evidence type="ECO:0000256" key="2">
    <source>
        <dbReference type="ARBA" id="ARBA00022448"/>
    </source>
</evidence>
<feature type="transmembrane region" description="Helical" evidence="7">
    <location>
        <begin position="138"/>
        <end position="158"/>
    </location>
</feature>
<evidence type="ECO:0000313" key="9">
    <source>
        <dbReference type="EMBL" id="CEE00213.1"/>
    </source>
</evidence>
<evidence type="ECO:0000256" key="7">
    <source>
        <dbReference type="SAM" id="Phobius"/>
    </source>
</evidence>
<evidence type="ECO:0000256" key="6">
    <source>
        <dbReference type="ARBA" id="ARBA00023136"/>
    </source>
</evidence>
<dbReference type="CDD" id="cd06173">
    <property type="entry name" value="MFS_MefA_like"/>
    <property type="match status" value="1"/>
</dbReference>
<dbReference type="Pfam" id="PF07690">
    <property type="entry name" value="MFS_1"/>
    <property type="match status" value="1"/>
</dbReference>
<evidence type="ECO:0000313" key="10">
    <source>
        <dbReference type="Proteomes" id="UP000040576"/>
    </source>
</evidence>
<sequence length="423" mass="47708">MGILANKAFMRFYTGFIISEIGTKMFYLSIFWFVQEKTQEPSYTAWLGLAITIPQLFMFIFGVFADRYNRRKIMIITDICSALILLMITTYTYVIEFSILFIAVMFSLLNICNNIFFPTSRAFMPSTLPEEKLVLGNSLFATGTQISTIIASTIGAFLLSKVNIYLFFIFNTITFLFSAFNLFLLRFVLPKESVNETVQPKNRKKEKELFAVKQFINDVVDGFRVIKSSKILLFMIPGVFLTNIFFVTFIYLTPGWSQKILHSGPEGYSLLELGLGIGTFIGAFASGWFSKYINIKRGQILAFLFQSTIVLFPVFPILIVNVFILFLYGIGSGLANAYTMTLIQHIIPDHQRGRAFGTLMSIMGGVVPIGTFICGLLVNYIGLVGVFWMSGIVCSIGALILALTFKFIPIKEQDNKNLLTQVE</sequence>
<feature type="transmembrane region" description="Helical" evidence="7">
    <location>
        <begin position="355"/>
        <end position="381"/>
    </location>
</feature>
<dbReference type="PROSITE" id="PS50850">
    <property type="entry name" value="MFS"/>
    <property type="match status" value="1"/>
</dbReference>
<feature type="transmembrane region" description="Helical" evidence="7">
    <location>
        <begin position="73"/>
        <end position="93"/>
    </location>
</feature>
<dbReference type="PANTHER" id="PTHR23513:SF6">
    <property type="entry name" value="MAJOR FACILITATOR SUPERFAMILY ASSOCIATED DOMAIN-CONTAINING PROTEIN"/>
    <property type="match status" value="1"/>
</dbReference>
<proteinExistence type="predicted"/>
<feature type="transmembrane region" description="Helical" evidence="7">
    <location>
        <begin position="231"/>
        <end position="253"/>
    </location>
</feature>
<evidence type="ECO:0000259" key="8">
    <source>
        <dbReference type="PROSITE" id="PS50850"/>
    </source>
</evidence>
<keyword evidence="3" id="KW-1003">Cell membrane</keyword>
<evidence type="ECO:0000256" key="5">
    <source>
        <dbReference type="ARBA" id="ARBA00022989"/>
    </source>
</evidence>
<protein>
    <submittedName>
        <fullName evidence="9">Putative membrane protein</fullName>
    </submittedName>
</protein>
<dbReference type="GO" id="GO:0005886">
    <property type="term" value="C:plasma membrane"/>
    <property type="evidence" value="ECO:0007669"/>
    <property type="project" value="UniProtKB-SubCell"/>
</dbReference>
<keyword evidence="10" id="KW-1185">Reference proteome</keyword>
<dbReference type="InterPro" id="IPR036259">
    <property type="entry name" value="MFS_trans_sf"/>
</dbReference>
<dbReference type="GO" id="GO:0022857">
    <property type="term" value="F:transmembrane transporter activity"/>
    <property type="evidence" value="ECO:0007669"/>
    <property type="project" value="InterPro"/>
</dbReference>
<gene>
    <name evidence="9" type="ORF">BT1A1_0352</name>
</gene>
<keyword evidence="2" id="KW-0813">Transport</keyword>
<keyword evidence="6 7" id="KW-0472">Membrane</keyword>